<dbReference type="PANTHER" id="PTHR36121:SF1">
    <property type="entry name" value="PROTEIN SXY"/>
    <property type="match status" value="1"/>
</dbReference>
<evidence type="ECO:0000259" key="1">
    <source>
        <dbReference type="Pfam" id="PF04993"/>
    </source>
</evidence>
<accession>A0A448TTG1</accession>
<dbReference type="Gene3D" id="1.10.150.20">
    <property type="entry name" value="5' to 3' exonuclease, C-terminal subdomain"/>
    <property type="match status" value="1"/>
</dbReference>
<protein>
    <submittedName>
        <fullName evidence="3">Competence-specific genes regulator</fullName>
    </submittedName>
</protein>
<reference evidence="3 4" key="1">
    <citation type="submission" date="2018-12" db="EMBL/GenBank/DDBJ databases">
        <authorList>
            <consortium name="Pathogen Informatics"/>
        </authorList>
    </citation>
    <scope>NUCLEOTIDE SEQUENCE [LARGE SCALE GENOMIC DNA]</scope>
    <source>
        <strain evidence="3 4">NCTC12871</strain>
    </source>
</reference>
<dbReference type="Pfam" id="PF04993">
    <property type="entry name" value="TfoX_N"/>
    <property type="match status" value="1"/>
</dbReference>
<name>A0A448TTG1_9PAST</name>
<evidence type="ECO:0000313" key="4">
    <source>
        <dbReference type="Proteomes" id="UP000279799"/>
    </source>
</evidence>
<feature type="domain" description="TfoX C-terminal" evidence="2">
    <location>
        <begin position="120"/>
        <end position="192"/>
    </location>
</feature>
<dbReference type="KEGG" id="adp:NCTC12871_00739"/>
<dbReference type="InterPro" id="IPR047525">
    <property type="entry name" value="TfoX-like"/>
</dbReference>
<dbReference type="InterPro" id="IPR007077">
    <property type="entry name" value="TfoX_C"/>
</dbReference>
<proteinExistence type="predicted"/>
<dbReference type="OrthoDB" id="4225809at2"/>
<dbReference type="GO" id="GO:0030420">
    <property type="term" value="P:establishment of competence for transformation"/>
    <property type="evidence" value="ECO:0007669"/>
    <property type="project" value="InterPro"/>
</dbReference>
<dbReference type="InterPro" id="IPR026256">
    <property type="entry name" value="TfoX-like_gammaprotbact"/>
</dbReference>
<evidence type="ECO:0000313" key="3">
    <source>
        <dbReference type="EMBL" id="VEJ09294.1"/>
    </source>
</evidence>
<gene>
    <name evidence="3" type="primary">sxy</name>
    <name evidence="3" type="ORF">NCTC12871_00739</name>
</gene>
<dbReference type="RefSeq" id="WP_126599105.1">
    <property type="nucleotide sequence ID" value="NZ_LR134510.1"/>
</dbReference>
<feature type="domain" description="TfoX N-terminal" evidence="1">
    <location>
        <begin position="17"/>
        <end position="108"/>
    </location>
</feature>
<keyword evidence="4" id="KW-1185">Reference proteome</keyword>
<evidence type="ECO:0000259" key="2">
    <source>
        <dbReference type="Pfam" id="PF04994"/>
    </source>
</evidence>
<organism evidence="3 4">
    <name type="scientific">Actinobacillus delphinicola</name>
    <dbReference type="NCBI Taxonomy" id="51161"/>
    <lineage>
        <taxon>Bacteria</taxon>
        <taxon>Pseudomonadati</taxon>
        <taxon>Pseudomonadota</taxon>
        <taxon>Gammaproteobacteria</taxon>
        <taxon>Pasteurellales</taxon>
        <taxon>Pasteurellaceae</taxon>
        <taxon>Actinobacillus</taxon>
    </lineage>
</organism>
<dbReference type="Proteomes" id="UP000279799">
    <property type="component" value="Chromosome"/>
</dbReference>
<dbReference type="AlphaFoldDB" id="A0A448TTG1"/>
<dbReference type="Pfam" id="PF04994">
    <property type="entry name" value="TfoX_C"/>
    <property type="match status" value="1"/>
</dbReference>
<dbReference type="SUPFAM" id="SSF159894">
    <property type="entry name" value="YgaC/TfoX-N like"/>
    <property type="match status" value="1"/>
</dbReference>
<dbReference type="InterPro" id="IPR007076">
    <property type="entry name" value="TfoX_N"/>
</dbReference>
<dbReference type="EMBL" id="LR134510">
    <property type="protein sequence ID" value="VEJ09294.1"/>
    <property type="molecule type" value="Genomic_DNA"/>
</dbReference>
<dbReference type="PIRSF" id="PIRSF028788">
    <property type="entry name" value="TfoX_Sxy"/>
    <property type="match status" value="1"/>
</dbReference>
<dbReference type="PANTHER" id="PTHR36121">
    <property type="entry name" value="PROTEIN SXY"/>
    <property type="match status" value="1"/>
</dbReference>
<sequence>MYRYTDNLNILKQRLSNLVGEVTTKNLFSGFGFFKNKLMFGLFLNDVLYLKAKDEVASYIVDELGGASCLAKTNETHLSLSHYYRLPIDTMRDDEQLKNVVLMCIQQATQHHLDAQILKKNRIKELSNLSIKHERLLAKIEVYDVKSFKERGAVNCFVALKKAEIPVSLTIYWELVGALASRHPYVLPKQVRIQALIDLNEALEKENLKPIKSLLLEEYYKNKQ</sequence>
<dbReference type="Gene3D" id="3.30.1460.30">
    <property type="entry name" value="YgaC/TfoX-N like chaperone"/>
    <property type="match status" value="1"/>
</dbReference>